<dbReference type="Proteomes" id="UP000886743">
    <property type="component" value="Unassembled WGS sequence"/>
</dbReference>
<protein>
    <submittedName>
        <fullName evidence="1">SRPBCC family protein</fullName>
    </submittedName>
</protein>
<reference evidence="1" key="1">
    <citation type="submission" date="2020-10" db="EMBL/GenBank/DDBJ databases">
        <authorList>
            <person name="Gilroy R."/>
        </authorList>
    </citation>
    <scope>NUCLEOTIDE SEQUENCE</scope>
    <source>
        <strain evidence="1">4920</strain>
    </source>
</reference>
<dbReference type="InterPro" id="IPR023393">
    <property type="entry name" value="START-like_dom_sf"/>
</dbReference>
<proteinExistence type="predicted"/>
<name>A0A9D1NGP2_9FIRM</name>
<evidence type="ECO:0000313" key="2">
    <source>
        <dbReference type="Proteomes" id="UP000886743"/>
    </source>
</evidence>
<reference evidence="1" key="2">
    <citation type="journal article" date="2021" name="PeerJ">
        <title>Extensive microbial diversity within the chicken gut microbiome revealed by metagenomics and culture.</title>
        <authorList>
            <person name="Gilroy R."/>
            <person name="Ravi A."/>
            <person name="Getino M."/>
            <person name="Pursley I."/>
            <person name="Horton D.L."/>
            <person name="Alikhan N.F."/>
            <person name="Baker D."/>
            <person name="Gharbi K."/>
            <person name="Hall N."/>
            <person name="Watson M."/>
            <person name="Adriaenssens E.M."/>
            <person name="Foster-Nyarko E."/>
            <person name="Jarju S."/>
            <person name="Secka A."/>
            <person name="Antonio M."/>
            <person name="Oren A."/>
            <person name="Chaudhuri R.R."/>
            <person name="La Ragione R."/>
            <person name="Hildebrand F."/>
            <person name="Pallen M.J."/>
        </authorList>
    </citation>
    <scope>NUCLEOTIDE SEQUENCE</scope>
    <source>
        <strain evidence="1">4920</strain>
    </source>
</reference>
<evidence type="ECO:0000313" key="1">
    <source>
        <dbReference type="EMBL" id="HIV02834.1"/>
    </source>
</evidence>
<comment type="caution">
    <text evidence="1">The sequence shown here is derived from an EMBL/GenBank/DDBJ whole genome shotgun (WGS) entry which is preliminary data.</text>
</comment>
<sequence>MPITVKRAIFARPCEQVWEVVTSLTETSWRSDISRCEVIEPGKRFVEYTNTGIATAFTITACEPMRRYEFDMENENMQGHWTGMFYQRGAATEIEFTENVTAKKFFLRPFVKAYLKRQQAAYVSDLKRALGLNIS</sequence>
<accession>A0A9D1NGP2</accession>
<dbReference type="AlphaFoldDB" id="A0A9D1NGP2"/>
<gene>
    <name evidence="1" type="ORF">IAC74_04610</name>
</gene>
<dbReference type="Pfam" id="PF10604">
    <property type="entry name" value="Polyketide_cyc2"/>
    <property type="match status" value="1"/>
</dbReference>
<organism evidence="1 2">
    <name type="scientific">Candidatus Aphodoplasma excrementigallinarum</name>
    <dbReference type="NCBI Taxonomy" id="2840673"/>
    <lineage>
        <taxon>Bacteria</taxon>
        <taxon>Bacillati</taxon>
        <taxon>Bacillota</taxon>
        <taxon>Clostridia</taxon>
        <taxon>Eubacteriales</taxon>
        <taxon>Candidatus Aphodoplasma</taxon>
    </lineage>
</organism>
<dbReference type="EMBL" id="DVOF01000132">
    <property type="protein sequence ID" value="HIV02834.1"/>
    <property type="molecule type" value="Genomic_DNA"/>
</dbReference>
<dbReference type="InterPro" id="IPR019587">
    <property type="entry name" value="Polyketide_cyclase/dehydratase"/>
</dbReference>
<dbReference type="SUPFAM" id="SSF55961">
    <property type="entry name" value="Bet v1-like"/>
    <property type="match status" value="1"/>
</dbReference>
<dbReference type="Gene3D" id="3.30.530.20">
    <property type="match status" value="1"/>
</dbReference>